<proteinExistence type="predicted"/>
<dbReference type="Proteomes" id="UP000632063">
    <property type="component" value="Unassembled WGS sequence"/>
</dbReference>
<reference evidence="3" key="1">
    <citation type="submission" date="2020-09" db="EMBL/GenBank/DDBJ databases">
        <title>The genome sequence of strain Labrenzia suaedae 4C16A.</title>
        <authorList>
            <person name="Liu Y."/>
        </authorList>
    </citation>
    <scope>NUCLEOTIDE SEQUENCE [LARGE SCALE GENOMIC DNA]</scope>
    <source>
        <strain evidence="3">4C16A</strain>
    </source>
</reference>
<accession>A0ABR9CHT6</accession>
<comment type="caution">
    <text evidence="2">The sequence shown here is derived from an EMBL/GenBank/DDBJ whole genome shotgun (WGS) entry which is preliminary data.</text>
</comment>
<dbReference type="RefSeq" id="WP_192145860.1">
    <property type="nucleotide sequence ID" value="NZ_JACYXI010000001.1"/>
</dbReference>
<keyword evidence="1" id="KW-0472">Membrane</keyword>
<gene>
    <name evidence="2" type="ORF">IG616_01940</name>
</gene>
<evidence type="ECO:0000313" key="3">
    <source>
        <dbReference type="Proteomes" id="UP000632063"/>
    </source>
</evidence>
<organism evidence="2 3">
    <name type="scientific">Roseibium litorale</name>
    <dbReference type="NCBI Taxonomy" id="2803841"/>
    <lineage>
        <taxon>Bacteria</taxon>
        <taxon>Pseudomonadati</taxon>
        <taxon>Pseudomonadota</taxon>
        <taxon>Alphaproteobacteria</taxon>
        <taxon>Hyphomicrobiales</taxon>
        <taxon>Stappiaceae</taxon>
        <taxon>Roseibium</taxon>
    </lineage>
</organism>
<reference evidence="2 3" key="2">
    <citation type="journal article" date="2021" name="Int. J. Syst. Evol. Microbiol.">
        <title>Roseibium litorale sp. nov., isolated from a tidal flat sediment and proposal for the reclassification of Labrenzia polysiphoniae as Roseibium polysiphoniae comb. nov.</title>
        <authorList>
            <person name="Liu Y."/>
            <person name="Pei T."/>
            <person name="Du J."/>
            <person name="Chao M."/>
            <person name="Deng M.R."/>
            <person name="Zhu H."/>
        </authorList>
    </citation>
    <scope>NUCLEOTIDE SEQUENCE [LARGE SCALE GENOMIC DNA]</scope>
    <source>
        <strain evidence="2 3">4C16A</strain>
    </source>
</reference>
<feature type="transmembrane region" description="Helical" evidence="1">
    <location>
        <begin position="15"/>
        <end position="37"/>
    </location>
</feature>
<keyword evidence="3" id="KW-1185">Reference proteome</keyword>
<name>A0ABR9CHT6_9HYPH</name>
<sequence>MIPLELPKSSGMKPVHFTILTGGIAVLTVLYICVLAARWTGAWRGEMYWTPDPNGLHMRVGGVEMVVDGGLMRTPSQRLTQTLTQATGGRSLDRLELSALWPAMTGFAANDRRSSGAFRKGSNLIEVDVLADTGQETMRDQLEPVYRRLARGPEVSGPAGLEVLTLSSPVSLMLDQIVFEPGTQSDFIARCRTHKDKTAVCERELRSDGLIVRYRFEKGLLANWGRLDRKVLGLIKGLTV</sequence>
<keyword evidence="1" id="KW-1133">Transmembrane helix</keyword>
<dbReference type="EMBL" id="JACYXI010000001">
    <property type="protein sequence ID" value="MBD8890293.1"/>
    <property type="molecule type" value="Genomic_DNA"/>
</dbReference>
<evidence type="ECO:0000313" key="2">
    <source>
        <dbReference type="EMBL" id="MBD8890293.1"/>
    </source>
</evidence>
<keyword evidence="1" id="KW-0812">Transmembrane</keyword>
<protein>
    <submittedName>
        <fullName evidence="2">Uncharacterized protein</fullName>
    </submittedName>
</protein>
<evidence type="ECO:0000256" key="1">
    <source>
        <dbReference type="SAM" id="Phobius"/>
    </source>
</evidence>